<keyword evidence="2" id="KW-1185">Reference proteome</keyword>
<comment type="caution">
    <text evidence="1">The sequence shown here is derived from an EMBL/GenBank/DDBJ whole genome shotgun (WGS) entry which is preliminary data.</text>
</comment>
<dbReference type="RefSeq" id="WP_166523101.1">
    <property type="nucleotide sequence ID" value="NZ_JAAABI010000002.1"/>
</dbReference>
<gene>
    <name evidence="1" type="ORF">GTQ34_07170</name>
</gene>
<dbReference type="Proteomes" id="UP000667650">
    <property type="component" value="Unassembled WGS sequence"/>
</dbReference>
<protein>
    <submittedName>
        <fullName evidence="1">Uncharacterized protein</fullName>
    </submittedName>
</protein>
<sequence length="203" mass="23789">MKSSFKEDLSKEKQLAPLLDSYYKKHLKQYCFERVSNLKEQLSGIDLIMRKRNTDSIYYVDEKAQLDYVNERLPTFAFELCYNKRGAKKQGWLFDTSKKTHFYALVTSIFVDEENVFTSCNITFVNRKKLIRHLDDLALTEDVLGRIVLGHQDSSHGKVELKQLHPKREGYLFFSTKNKAEKPINLILKLDYLIEIGVAKRLV</sequence>
<accession>A0A964TB92</accession>
<dbReference type="EMBL" id="JAAABI010000002">
    <property type="protein sequence ID" value="NAY91692.1"/>
    <property type="molecule type" value="Genomic_DNA"/>
</dbReference>
<organism evidence="1 2">
    <name type="scientific">Flagellimonas ochracea</name>
    <dbReference type="NCBI Taxonomy" id="2696472"/>
    <lineage>
        <taxon>Bacteria</taxon>
        <taxon>Pseudomonadati</taxon>
        <taxon>Bacteroidota</taxon>
        <taxon>Flavobacteriia</taxon>
        <taxon>Flavobacteriales</taxon>
        <taxon>Flavobacteriaceae</taxon>
        <taxon>Flagellimonas</taxon>
    </lineage>
</organism>
<reference evidence="1" key="1">
    <citation type="submission" date="2020-01" db="EMBL/GenBank/DDBJ databases">
        <title>Muricauda ochracea sp. nov., isolated from a tidal flat of Garorim bay in Korea.</title>
        <authorList>
            <person name="Kim D."/>
            <person name="Yoo Y."/>
            <person name="Kim J.-J."/>
        </authorList>
    </citation>
    <scope>NUCLEOTIDE SEQUENCE</scope>
    <source>
        <strain evidence="1">JGD-17</strain>
    </source>
</reference>
<evidence type="ECO:0000313" key="1">
    <source>
        <dbReference type="EMBL" id="NAY91692.1"/>
    </source>
</evidence>
<proteinExistence type="predicted"/>
<name>A0A964TB92_9FLAO</name>
<evidence type="ECO:0000313" key="2">
    <source>
        <dbReference type="Proteomes" id="UP000667650"/>
    </source>
</evidence>
<dbReference type="AlphaFoldDB" id="A0A964TB92"/>